<sequence>MAIHFDVVRDGRHFSARVNNNDIFPIGARVRFRNRNTGVERFGLSNDAGFFGNAEAKKQLYLAKDYQDVHGFWSAFIEPTAICEGQSFISLNTYDRARFTFGFGQFAAHVPDGDFIVWFRDMLQRPEVLDYFPNLEVRGGRIVKLEAGRAVTMEDDNSTEKLQLYLNPTLDDVEDAEVIAAAKLIHWTTHHPEARLLQVQHMIHTARRLVREGDRRLGLDGISADLCCIVMDIRHHGRAGFDDLQRALLATDPFTALLNVGAENEPERCKNLKTALKTRRANLAQKKWSRANGDFI</sequence>
<proteinExistence type="predicted"/>
<keyword evidence="2" id="KW-1185">Reference proteome</keyword>
<evidence type="ECO:0000313" key="1">
    <source>
        <dbReference type="EMBL" id="MBP1861557.1"/>
    </source>
</evidence>
<accession>A0ABS4EUD8</accession>
<dbReference type="RefSeq" id="WP_209855998.1">
    <property type="nucleotide sequence ID" value="NZ_JAGGJV010000011.1"/>
</dbReference>
<comment type="caution">
    <text evidence="1">The sequence shown here is derived from an EMBL/GenBank/DDBJ whole genome shotgun (WGS) entry which is preliminary data.</text>
</comment>
<reference evidence="1 2" key="1">
    <citation type="submission" date="2021-03" db="EMBL/GenBank/DDBJ databases">
        <title>Genomic Encyclopedia of Type Strains, Phase IV (KMG-IV): sequencing the most valuable type-strain genomes for metagenomic binning, comparative biology and taxonomic classification.</title>
        <authorList>
            <person name="Goeker M."/>
        </authorList>
    </citation>
    <scope>NUCLEOTIDE SEQUENCE [LARGE SCALE GENOMIC DNA]</scope>
    <source>
        <strain evidence="1 2">DSM 26427</strain>
    </source>
</reference>
<dbReference type="Proteomes" id="UP000823786">
    <property type="component" value="Unassembled WGS sequence"/>
</dbReference>
<evidence type="ECO:0000313" key="2">
    <source>
        <dbReference type="Proteomes" id="UP000823786"/>
    </source>
</evidence>
<organism evidence="1 2">
    <name type="scientific">Rhizobium herbae</name>
    <dbReference type="NCBI Taxonomy" id="508661"/>
    <lineage>
        <taxon>Bacteria</taxon>
        <taxon>Pseudomonadati</taxon>
        <taxon>Pseudomonadota</taxon>
        <taxon>Alphaproteobacteria</taxon>
        <taxon>Hyphomicrobiales</taxon>
        <taxon>Rhizobiaceae</taxon>
        <taxon>Rhizobium/Agrobacterium group</taxon>
        <taxon>Rhizobium</taxon>
    </lineage>
</organism>
<gene>
    <name evidence="1" type="ORF">J2Z75_005086</name>
</gene>
<name>A0ABS4EUD8_9HYPH</name>
<protein>
    <submittedName>
        <fullName evidence="1">Uncharacterized protein</fullName>
    </submittedName>
</protein>
<dbReference type="EMBL" id="JAGGJV010000011">
    <property type="protein sequence ID" value="MBP1861557.1"/>
    <property type="molecule type" value="Genomic_DNA"/>
</dbReference>